<evidence type="ECO:0000313" key="2">
    <source>
        <dbReference type="EMBL" id="KAK5871635.1"/>
    </source>
</evidence>
<evidence type="ECO:0000313" key="3">
    <source>
        <dbReference type="Proteomes" id="UP001346869"/>
    </source>
</evidence>
<reference evidence="2 3" key="1">
    <citation type="journal article" date="2023" name="Genes (Basel)">
        <title>Chromosome-Level Genome Assembly and Circadian Gene Repertoire of the Patagonia Blennie Eleginops maclovinus-The Closest Ancestral Proxy of Antarctic Cryonotothenioids.</title>
        <authorList>
            <person name="Cheng C.C."/>
            <person name="Rivera-Colon A.G."/>
            <person name="Minhas B.F."/>
            <person name="Wilson L."/>
            <person name="Rayamajhi N."/>
            <person name="Vargas-Chacoff L."/>
            <person name="Catchen J.M."/>
        </authorList>
    </citation>
    <scope>NUCLEOTIDE SEQUENCE [LARGE SCALE GENOMIC DNA]</scope>
    <source>
        <strain evidence="2">JMC-PN-2008</strain>
    </source>
</reference>
<sequence>MIPTSKETDTSSQNSRCLPFALNVCSNTFAQQRDKQAEEERDRGNQGAPSRVSEQLICQHHYEPLISWPAPVFGSPGVFDPLPPPSPDCPPSLGAKGKARGSPFMEDDGQGSSQKKRQL</sequence>
<accession>A0AAN7Y2W8</accession>
<name>A0AAN7Y2W8_ELEMC</name>
<feature type="compositionally biased region" description="Basic and acidic residues" evidence="1">
    <location>
        <begin position="32"/>
        <end position="44"/>
    </location>
</feature>
<comment type="caution">
    <text evidence="2">The sequence shown here is derived from an EMBL/GenBank/DDBJ whole genome shotgun (WGS) entry which is preliminary data.</text>
</comment>
<feature type="region of interest" description="Disordered" evidence="1">
    <location>
        <begin position="31"/>
        <end position="55"/>
    </location>
</feature>
<gene>
    <name evidence="2" type="ORF">PBY51_004502</name>
</gene>
<organism evidence="2 3">
    <name type="scientific">Eleginops maclovinus</name>
    <name type="common">Patagonian blennie</name>
    <name type="synonym">Eleginus maclovinus</name>
    <dbReference type="NCBI Taxonomy" id="56733"/>
    <lineage>
        <taxon>Eukaryota</taxon>
        <taxon>Metazoa</taxon>
        <taxon>Chordata</taxon>
        <taxon>Craniata</taxon>
        <taxon>Vertebrata</taxon>
        <taxon>Euteleostomi</taxon>
        <taxon>Actinopterygii</taxon>
        <taxon>Neopterygii</taxon>
        <taxon>Teleostei</taxon>
        <taxon>Neoteleostei</taxon>
        <taxon>Acanthomorphata</taxon>
        <taxon>Eupercaria</taxon>
        <taxon>Perciformes</taxon>
        <taxon>Notothenioidei</taxon>
        <taxon>Eleginopidae</taxon>
        <taxon>Eleginops</taxon>
    </lineage>
</organism>
<protein>
    <submittedName>
        <fullName evidence="2">Uncharacterized protein</fullName>
    </submittedName>
</protein>
<reference evidence="2 3" key="2">
    <citation type="journal article" date="2023" name="Mol. Biol. Evol.">
        <title>Genomics of Secondarily Temperate Adaptation in the Only Non-Antarctic Icefish.</title>
        <authorList>
            <person name="Rivera-Colon A.G."/>
            <person name="Rayamajhi N."/>
            <person name="Minhas B.F."/>
            <person name="Madrigal G."/>
            <person name="Bilyk K.T."/>
            <person name="Yoon V."/>
            <person name="Hune M."/>
            <person name="Gregory S."/>
            <person name="Cheng C.H.C."/>
            <person name="Catchen J.M."/>
        </authorList>
    </citation>
    <scope>NUCLEOTIDE SEQUENCE [LARGE SCALE GENOMIC DNA]</scope>
    <source>
        <strain evidence="2">JMC-PN-2008</strain>
    </source>
</reference>
<proteinExistence type="predicted"/>
<feature type="region of interest" description="Disordered" evidence="1">
    <location>
        <begin position="73"/>
        <end position="119"/>
    </location>
</feature>
<dbReference type="AlphaFoldDB" id="A0AAN7Y2W8"/>
<evidence type="ECO:0000256" key="1">
    <source>
        <dbReference type="SAM" id="MobiDB-lite"/>
    </source>
</evidence>
<feature type="compositionally biased region" description="Pro residues" evidence="1">
    <location>
        <begin position="81"/>
        <end position="90"/>
    </location>
</feature>
<dbReference type="EMBL" id="JAUZQC010000005">
    <property type="protein sequence ID" value="KAK5871635.1"/>
    <property type="molecule type" value="Genomic_DNA"/>
</dbReference>
<dbReference type="Proteomes" id="UP001346869">
    <property type="component" value="Unassembled WGS sequence"/>
</dbReference>
<keyword evidence="3" id="KW-1185">Reference proteome</keyword>